<dbReference type="CDD" id="cd00756">
    <property type="entry name" value="MoaE"/>
    <property type="match status" value="1"/>
</dbReference>
<dbReference type="InterPro" id="IPR003448">
    <property type="entry name" value="Mopterin_biosynth_MoaE"/>
</dbReference>
<dbReference type="SUPFAM" id="SSF54690">
    <property type="entry name" value="Molybdopterin synthase subunit MoaE"/>
    <property type="match status" value="1"/>
</dbReference>
<keyword evidence="2" id="KW-1185">Reference proteome</keyword>
<accession>A0ABD5UXW4</accession>
<evidence type="ECO:0000313" key="1">
    <source>
        <dbReference type="EMBL" id="MFC6891731.1"/>
    </source>
</evidence>
<proteinExistence type="predicted"/>
<dbReference type="GO" id="GO:0032324">
    <property type="term" value="P:molybdopterin cofactor biosynthetic process"/>
    <property type="evidence" value="ECO:0007669"/>
    <property type="project" value="UniProtKB-ARBA"/>
</dbReference>
<evidence type="ECO:0000313" key="2">
    <source>
        <dbReference type="Proteomes" id="UP001596296"/>
    </source>
</evidence>
<comment type="caution">
    <text evidence="1">The sequence shown here is derived from an EMBL/GenBank/DDBJ whole genome shotgun (WGS) entry which is preliminary data.</text>
</comment>
<dbReference type="Proteomes" id="UP001596296">
    <property type="component" value="Unassembled WGS sequence"/>
</dbReference>
<dbReference type="NCBIfam" id="NF011061">
    <property type="entry name" value="PRK14493.1"/>
    <property type="match status" value="1"/>
</dbReference>
<organism evidence="1 2">
    <name type="scientific">Halopenitus salinus</name>
    <dbReference type="NCBI Taxonomy" id="1198295"/>
    <lineage>
        <taxon>Archaea</taxon>
        <taxon>Methanobacteriati</taxon>
        <taxon>Methanobacteriota</taxon>
        <taxon>Stenosarchaea group</taxon>
        <taxon>Halobacteria</taxon>
        <taxon>Halobacteriales</taxon>
        <taxon>Haloferacaceae</taxon>
        <taxon>Halopenitus</taxon>
    </lineage>
</organism>
<name>A0ABD5UXW4_9EURY</name>
<dbReference type="GO" id="GO:0030366">
    <property type="term" value="F:molybdopterin synthase activity"/>
    <property type="evidence" value="ECO:0007669"/>
    <property type="project" value="UniProtKB-EC"/>
</dbReference>
<gene>
    <name evidence="1" type="ORF">ACFQE9_03735</name>
</gene>
<protein>
    <submittedName>
        <fullName evidence="1">Molybdopterin synthase</fullName>
        <ecNumber evidence="1">2.8.1.12</ecNumber>
    </submittedName>
</protein>
<sequence>MQPISILGDGAADLADRLVDHLHERAEGRVGRVDALAGNEGDDPTDTTAGGVADTDVRLLDDGTWTATGTGAHLTSLLDRFAPDHEYLIVIGRTRLRVPTVLVGGDRDPEDVAGTVVATVEAAAAADLDAIVEAVDAAEPWITLEELVERVKASDEADRSGAIASFTGRVRARDAPDDDRTTHLAFERYEGVAAERMAEIAAELEARDGVLDVRMHHRTGVIPDGEDIVFVVVLAGHRAEAFRAVEDGIDQLKERVPIFKKETTEREEFWVHDR</sequence>
<reference evidence="1 2" key="1">
    <citation type="journal article" date="2019" name="Int. J. Syst. Evol. Microbiol.">
        <title>The Global Catalogue of Microorganisms (GCM) 10K type strain sequencing project: providing services to taxonomists for standard genome sequencing and annotation.</title>
        <authorList>
            <consortium name="The Broad Institute Genomics Platform"/>
            <consortium name="The Broad Institute Genome Sequencing Center for Infectious Disease"/>
            <person name="Wu L."/>
            <person name="Ma J."/>
        </authorList>
    </citation>
    <scope>NUCLEOTIDE SEQUENCE [LARGE SCALE GENOMIC DNA]</scope>
    <source>
        <strain evidence="1 2">SKJ47</strain>
    </source>
</reference>
<dbReference type="InterPro" id="IPR036563">
    <property type="entry name" value="MoaE_sf"/>
</dbReference>
<dbReference type="EMBL" id="JBHSXL010000003">
    <property type="protein sequence ID" value="MFC6891731.1"/>
    <property type="molecule type" value="Genomic_DNA"/>
</dbReference>
<dbReference type="PANTHER" id="PTHR23404">
    <property type="entry name" value="MOLYBDOPTERIN SYNTHASE RELATED"/>
    <property type="match status" value="1"/>
</dbReference>
<dbReference type="EC" id="2.8.1.12" evidence="1"/>
<dbReference type="Gene3D" id="3.90.1170.40">
    <property type="entry name" value="Molybdopterin biosynthesis MoaE subunit"/>
    <property type="match status" value="1"/>
</dbReference>
<keyword evidence="1" id="KW-0808">Transferase</keyword>
<dbReference type="RefSeq" id="WP_379740525.1">
    <property type="nucleotide sequence ID" value="NZ_JBHSVN010000001.1"/>
</dbReference>
<dbReference type="AlphaFoldDB" id="A0ABD5UXW4"/>
<dbReference type="Pfam" id="PF02391">
    <property type="entry name" value="MoaE"/>
    <property type="match status" value="1"/>
</dbReference>